<dbReference type="AlphaFoldDB" id="A0A518DNC6"/>
<protein>
    <submittedName>
        <fullName evidence="1">ThiS family protein</fullName>
    </submittedName>
</protein>
<accession>A0A518DNC6</accession>
<evidence type="ECO:0000313" key="2">
    <source>
        <dbReference type="Proteomes" id="UP000317648"/>
    </source>
</evidence>
<dbReference type="PANTHER" id="PTHR38031">
    <property type="entry name" value="SULFUR CARRIER PROTEIN SLR0821-RELATED"/>
    <property type="match status" value="1"/>
</dbReference>
<dbReference type="Pfam" id="PF02597">
    <property type="entry name" value="ThiS"/>
    <property type="match status" value="1"/>
</dbReference>
<dbReference type="InterPro" id="IPR003749">
    <property type="entry name" value="ThiS/MoaD-like"/>
</dbReference>
<dbReference type="KEGG" id="lcre:Pla8534_11110"/>
<dbReference type="InterPro" id="IPR016155">
    <property type="entry name" value="Mopterin_synth/thiamin_S_b"/>
</dbReference>
<dbReference type="SUPFAM" id="SSF54285">
    <property type="entry name" value="MoaD/ThiS"/>
    <property type="match status" value="1"/>
</dbReference>
<name>A0A518DNC6_9BACT</name>
<proteinExistence type="predicted"/>
<dbReference type="Gene3D" id="3.10.20.30">
    <property type="match status" value="1"/>
</dbReference>
<dbReference type="Proteomes" id="UP000317648">
    <property type="component" value="Chromosome"/>
</dbReference>
<evidence type="ECO:0000313" key="1">
    <source>
        <dbReference type="EMBL" id="QDU93331.1"/>
    </source>
</evidence>
<keyword evidence="2" id="KW-1185">Reference proteome</keyword>
<dbReference type="EMBL" id="CP036433">
    <property type="protein sequence ID" value="QDU93331.1"/>
    <property type="molecule type" value="Genomic_DNA"/>
</dbReference>
<dbReference type="OrthoDB" id="288065at2"/>
<gene>
    <name evidence="1" type="ORF">Pla8534_11110</name>
</gene>
<sequence>MPIVFIPPASRELAGGVQQVEVTGQNVGQVIDALEEKFPGMRSRLCSDEGLRPGISVTVNDQVGVLGLHHPTPADCEIHFLPALGGG</sequence>
<reference evidence="1 2" key="1">
    <citation type="submission" date="2019-02" db="EMBL/GenBank/DDBJ databases">
        <title>Deep-cultivation of Planctomycetes and their phenomic and genomic characterization uncovers novel biology.</title>
        <authorList>
            <person name="Wiegand S."/>
            <person name="Jogler M."/>
            <person name="Boedeker C."/>
            <person name="Pinto D."/>
            <person name="Vollmers J."/>
            <person name="Rivas-Marin E."/>
            <person name="Kohn T."/>
            <person name="Peeters S.H."/>
            <person name="Heuer A."/>
            <person name="Rast P."/>
            <person name="Oberbeckmann S."/>
            <person name="Bunk B."/>
            <person name="Jeske O."/>
            <person name="Meyerdierks A."/>
            <person name="Storesund J.E."/>
            <person name="Kallscheuer N."/>
            <person name="Luecker S."/>
            <person name="Lage O.M."/>
            <person name="Pohl T."/>
            <person name="Merkel B.J."/>
            <person name="Hornburger P."/>
            <person name="Mueller R.-W."/>
            <person name="Bruemmer F."/>
            <person name="Labrenz M."/>
            <person name="Spormann A.M."/>
            <person name="Op den Camp H."/>
            <person name="Overmann J."/>
            <person name="Amann R."/>
            <person name="Jetten M.S.M."/>
            <person name="Mascher T."/>
            <person name="Medema M.H."/>
            <person name="Devos D.P."/>
            <person name="Kaster A.-K."/>
            <person name="Ovreas L."/>
            <person name="Rohde M."/>
            <person name="Galperin M.Y."/>
            <person name="Jogler C."/>
        </authorList>
    </citation>
    <scope>NUCLEOTIDE SEQUENCE [LARGE SCALE GENOMIC DNA]</scope>
    <source>
        <strain evidence="1 2">Pla85_3_4</strain>
    </source>
</reference>
<dbReference type="RefSeq" id="WP_145050046.1">
    <property type="nucleotide sequence ID" value="NZ_CP036433.1"/>
</dbReference>
<organism evidence="1 2">
    <name type="scientific">Lignipirellula cremea</name>
    <dbReference type="NCBI Taxonomy" id="2528010"/>
    <lineage>
        <taxon>Bacteria</taxon>
        <taxon>Pseudomonadati</taxon>
        <taxon>Planctomycetota</taxon>
        <taxon>Planctomycetia</taxon>
        <taxon>Pirellulales</taxon>
        <taxon>Pirellulaceae</taxon>
        <taxon>Lignipirellula</taxon>
    </lineage>
</organism>
<dbReference type="InterPro" id="IPR012675">
    <property type="entry name" value="Beta-grasp_dom_sf"/>
</dbReference>
<dbReference type="InterPro" id="IPR052045">
    <property type="entry name" value="Sulfur_Carrier/Prot_Modifier"/>
</dbReference>
<dbReference type="PANTHER" id="PTHR38031:SF1">
    <property type="entry name" value="SULFUR CARRIER PROTEIN CYSO"/>
    <property type="match status" value="1"/>
</dbReference>